<gene>
    <name evidence="2" type="ORF">RHOBADRAFT_53560</name>
</gene>
<organism evidence="2 3">
    <name type="scientific">Rhodotorula graminis (strain WP1)</name>
    <dbReference type="NCBI Taxonomy" id="578459"/>
    <lineage>
        <taxon>Eukaryota</taxon>
        <taxon>Fungi</taxon>
        <taxon>Dikarya</taxon>
        <taxon>Basidiomycota</taxon>
        <taxon>Pucciniomycotina</taxon>
        <taxon>Microbotryomycetes</taxon>
        <taxon>Sporidiobolales</taxon>
        <taxon>Sporidiobolaceae</taxon>
        <taxon>Rhodotorula</taxon>
    </lineage>
</organism>
<proteinExistence type="predicted"/>
<feature type="non-terminal residue" evidence="2">
    <location>
        <position position="1"/>
    </location>
</feature>
<keyword evidence="3" id="KW-1185">Reference proteome</keyword>
<dbReference type="Proteomes" id="UP000053890">
    <property type="component" value="Unassembled WGS sequence"/>
</dbReference>
<reference evidence="2 3" key="1">
    <citation type="journal article" date="2015" name="Front. Microbiol.">
        <title>Genome sequence of the plant growth promoting endophytic yeast Rhodotorula graminis WP1.</title>
        <authorList>
            <person name="Firrincieli A."/>
            <person name="Otillar R."/>
            <person name="Salamov A."/>
            <person name="Schmutz J."/>
            <person name="Khan Z."/>
            <person name="Redman R.S."/>
            <person name="Fleck N.D."/>
            <person name="Lindquist E."/>
            <person name="Grigoriev I.V."/>
            <person name="Doty S.L."/>
        </authorList>
    </citation>
    <scope>NUCLEOTIDE SEQUENCE [LARGE SCALE GENOMIC DNA]</scope>
    <source>
        <strain evidence="2 3">WP1</strain>
    </source>
</reference>
<evidence type="ECO:0000256" key="1">
    <source>
        <dbReference type="SAM" id="MobiDB-lite"/>
    </source>
</evidence>
<evidence type="ECO:0000313" key="2">
    <source>
        <dbReference type="EMBL" id="KPV75599.1"/>
    </source>
</evidence>
<accession>A0A194S4Z6</accession>
<dbReference type="GeneID" id="28977342"/>
<sequence>LDDSRLAHLTYQHAERRRVPSHRQLVDRARRRLFLAQDVDLHGQAVQALEFAPLDLAADASSFVRGHLSRGDGAQRSSRSPFCSLGQVVAPHEPLLVADSARSSEPAIGPGRLCRDHEPERKAWPPERAGFLGAL</sequence>
<feature type="non-terminal residue" evidence="2">
    <location>
        <position position="135"/>
    </location>
</feature>
<evidence type="ECO:0000313" key="3">
    <source>
        <dbReference type="Proteomes" id="UP000053890"/>
    </source>
</evidence>
<protein>
    <submittedName>
        <fullName evidence="2">Uncharacterized protein</fullName>
    </submittedName>
</protein>
<name>A0A194S4Z6_RHOGW</name>
<feature type="region of interest" description="Disordered" evidence="1">
    <location>
        <begin position="100"/>
        <end position="120"/>
    </location>
</feature>
<dbReference type="RefSeq" id="XP_018271648.1">
    <property type="nucleotide sequence ID" value="XM_018416894.1"/>
</dbReference>
<dbReference type="AlphaFoldDB" id="A0A194S4Z6"/>
<dbReference type="EMBL" id="KQ474078">
    <property type="protein sequence ID" value="KPV75599.1"/>
    <property type="molecule type" value="Genomic_DNA"/>
</dbReference>